<dbReference type="EMBL" id="BAAAHU010000161">
    <property type="protein sequence ID" value="GAA1017774.1"/>
    <property type="molecule type" value="Genomic_DNA"/>
</dbReference>
<keyword evidence="2" id="KW-1185">Reference proteome</keyword>
<dbReference type="Proteomes" id="UP001501072">
    <property type="component" value="Unassembled WGS sequence"/>
</dbReference>
<name>A0ABN1T837_9ACTN</name>
<evidence type="ECO:0000313" key="1">
    <source>
        <dbReference type="EMBL" id="GAA1017774.1"/>
    </source>
</evidence>
<evidence type="ECO:0000313" key="2">
    <source>
        <dbReference type="Proteomes" id="UP001501072"/>
    </source>
</evidence>
<gene>
    <name evidence="1" type="ORF">GCM10009564_55540</name>
</gene>
<evidence type="ECO:0008006" key="3">
    <source>
        <dbReference type="Google" id="ProtNLM"/>
    </source>
</evidence>
<reference evidence="1 2" key="1">
    <citation type="journal article" date="2019" name="Int. J. Syst. Evol. Microbiol.">
        <title>The Global Catalogue of Microorganisms (GCM) 10K type strain sequencing project: providing services to taxonomists for standard genome sequencing and annotation.</title>
        <authorList>
            <consortium name="The Broad Institute Genomics Platform"/>
            <consortium name="The Broad Institute Genome Sequencing Center for Infectious Disease"/>
            <person name="Wu L."/>
            <person name="Ma J."/>
        </authorList>
    </citation>
    <scope>NUCLEOTIDE SEQUENCE [LARGE SCALE GENOMIC DNA]</scope>
    <source>
        <strain evidence="1 2">JCM 11269</strain>
    </source>
</reference>
<comment type="caution">
    <text evidence="1">The sequence shown here is derived from an EMBL/GenBank/DDBJ whole genome shotgun (WGS) entry which is preliminary data.</text>
</comment>
<proteinExistence type="predicted"/>
<organism evidence="1 2">
    <name type="scientific">Streptomyces thermogriseus</name>
    <dbReference type="NCBI Taxonomy" id="75292"/>
    <lineage>
        <taxon>Bacteria</taxon>
        <taxon>Bacillati</taxon>
        <taxon>Actinomycetota</taxon>
        <taxon>Actinomycetes</taxon>
        <taxon>Kitasatosporales</taxon>
        <taxon>Streptomycetaceae</taxon>
        <taxon>Streptomyces</taxon>
    </lineage>
</organism>
<sequence length="54" mass="6242">MLVYPSGIDLSSQPLRFLSGLLTARRRERGTRWRRLTADRQALLVLAYLRCGHT</sequence>
<protein>
    <recommendedName>
        <fullName evidence="3">Transposase</fullName>
    </recommendedName>
</protein>
<accession>A0ABN1T837</accession>